<accession>A0A7R9BAS9</accession>
<evidence type="ECO:0000313" key="1">
    <source>
        <dbReference type="EMBL" id="CAD7269557.1"/>
    </source>
</evidence>
<dbReference type="AlphaFoldDB" id="A0A7R9BAS9"/>
<sequence>MKLDQSNIGSFDYLLDALSSCPKLQRVYLSIANNTDKLMEGTVMTFLKRTNKLLFFCACLRKTLFNSQLQSQVNNWVRKRTISCRCPRCPSDGDGEEPFQGLSTVLSEGQILLQLLEGNPLECFDLGSVVT</sequence>
<organism evidence="1">
    <name type="scientific">Timema shepardi</name>
    <name type="common">Walking stick</name>
    <dbReference type="NCBI Taxonomy" id="629360"/>
    <lineage>
        <taxon>Eukaryota</taxon>
        <taxon>Metazoa</taxon>
        <taxon>Ecdysozoa</taxon>
        <taxon>Arthropoda</taxon>
        <taxon>Hexapoda</taxon>
        <taxon>Insecta</taxon>
        <taxon>Pterygota</taxon>
        <taxon>Neoptera</taxon>
        <taxon>Polyneoptera</taxon>
        <taxon>Phasmatodea</taxon>
        <taxon>Timematodea</taxon>
        <taxon>Timematoidea</taxon>
        <taxon>Timematidae</taxon>
        <taxon>Timema</taxon>
    </lineage>
</organism>
<proteinExistence type="predicted"/>
<reference evidence="1" key="1">
    <citation type="submission" date="2020-11" db="EMBL/GenBank/DDBJ databases">
        <authorList>
            <person name="Tran Van P."/>
        </authorList>
    </citation>
    <scope>NUCLEOTIDE SEQUENCE</scope>
</reference>
<gene>
    <name evidence="1" type="ORF">TSIB3V08_LOCUS13557</name>
</gene>
<dbReference type="EMBL" id="OC028514">
    <property type="protein sequence ID" value="CAD7269557.1"/>
    <property type="molecule type" value="Genomic_DNA"/>
</dbReference>
<name>A0A7R9BAS9_TIMSH</name>
<protein>
    <submittedName>
        <fullName evidence="1">Uncharacterized protein</fullName>
    </submittedName>
</protein>